<feature type="domain" description="Pre-rRNA-processing protein RIX1 N-terminal" evidence="6">
    <location>
        <begin position="10"/>
        <end position="122"/>
    </location>
</feature>
<keyword evidence="8" id="KW-1185">Reference proteome</keyword>
<evidence type="ECO:0000313" key="8">
    <source>
        <dbReference type="Proteomes" id="UP001320420"/>
    </source>
</evidence>
<evidence type="ECO:0000313" key="7">
    <source>
        <dbReference type="EMBL" id="KAK7756122.1"/>
    </source>
</evidence>
<feature type="compositionally biased region" description="Polar residues" evidence="5">
    <location>
        <begin position="675"/>
        <end position="689"/>
    </location>
</feature>
<evidence type="ECO:0000256" key="2">
    <source>
        <dbReference type="ARBA" id="ARBA00010511"/>
    </source>
</evidence>
<dbReference type="GO" id="GO:0006364">
    <property type="term" value="P:rRNA processing"/>
    <property type="evidence" value="ECO:0007669"/>
    <property type="project" value="TreeGrafter"/>
</dbReference>
<dbReference type="GO" id="GO:0005634">
    <property type="term" value="C:nucleus"/>
    <property type="evidence" value="ECO:0007669"/>
    <property type="project" value="UniProtKB-SubCell"/>
</dbReference>
<comment type="caution">
    <text evidence="7">The sequence shown here is derived from an EMBL/GenBank/DDBJ whole genome shotgun (WGS) entry which is preliminary data.</text>
</comment>
<dbReference type="InterPro" id="IPR012583">
    <property type="entry name" value="RIX1_N"/>
</dbReference>
<keyword evidence="4" id="KW-0539">Nucleus</keyword>
<accession>A0AAN9YVG4</accession>
<dbReference type="PANTHER" id="PTHR34105:SF1">
    <property type="entry name" value="PROLINE-, GLUTAMIC ACID- AND LEUCINE-RICH PROTEIN 1"/>
    <property type="match status" value="1"/>
</dbReference>
<reference evidence="7 8" key="1">
    <citation type="submission" date="2024-02" db="EMBL/GenBank/DDBJ databases">
        <title>De novo assembly and annotation of 12 fungi associated with fruit tree decline syndrome in Ontario, Canada.</title>
        <authorList>
            <person name="Sulman M."/>
            <person name="Ellouze W."/>
            <person name="Ilyukhin E."/>
        </authorList>
    </citation>
    <scope>NUCLEOTIDE SEQUENCE [LARGE SCALE GENOMIC DNA]</scope>
    <source>
        <strain evidence="7 8">M11/M66-122</strain>
    </source>
</reference>
<comment type="similarity">
    <text evidence="2">Belongs to the RIX1/PELP1 family.</text>
</comment>
<evidence type="ECO:0000256" key="3">
    <source>
        <dbReference type="ARBA" id="ARBA00021502"/>
    </source>
</evidence>
<proteinExistence type="inferred from homology"/>
<sequence>MAFVALPPELRSLCRRLTSTDVELLPPLLPALLKDIVRCQEPLSRAHDVKGGEKASEATVLVNTLKTKILALLNGRTIRGHFVGAALVKAVIEAGGWECLRTCEPWVRALISILQILKPPVSSKAMKAPYSLIESVFESISTLLPLYPTTLRSVATKIRADARPYLAPTGYERAVIPMSLSKASRRLVIKLDMTAPKNGDAAEWAKHVDTLIKEFHATADQAFRPVNESWEPTAGYTRQPVNFDTEPQGGSDQPEKLPLWHGVQSGGERLIGIVDFIADYLRYSTRSAVTIPISAINDAMLRISMIIPPSGDKDKLESITINPAVGREERDDFWAGFPDIQVAALSAHLVLIQRLRRNFIPIAQETFDQVLRIFESGFRLPEIRIMAFTVINEVLNLCGPAMEQTTVEGLGLLIKSCCRDLLGAAGHVKRPKQQAATLQNGSKSKTVTQNADAFLSNKIEEEAIAVSLSKEHLVAAEALLATLFSSLPQQHLPSAFRIRMLRTAILCQSKDAQLASILHPSRDSSGRVPQVILPYLARQYPHDQDVELLRFSFRPFVTGTTGNFWNVEDDMLVDDEPKAAPATNGSSFGRSFGSSLSNFPAFSNQADEPDPTKPVGSPSPVTIPTAKPKESPFLATEFHTTIIEDTTAPALSRSPLKRKNDEEDTITTKRVVIENTETVESGPATTNLATPLGPVSTGQGDEDSDDESVHLNMELDSSSDEEEEEGEE</sequence>
<evidence type="ECO:0000256" key="5">
    <source>
        <dbReference type="SAM" id="MobiDB-lite"/>
    </source>
</evidence>
<dbReference type="AlphaFoldDB" id="A0AAN9YVG4"/>
<organism evidence="7 8">
    <name type="scientific">Diatrype stigma</name>
    <dbReference type="NCBI Taxonomy" id="117547"/>
    <lineage>
        <taxon>Eukaryota</taxon>
        <taxon>Fungi</taxon>
        <taxon>Dikarya</taxon>
        <taxon>Ascomycota</taxon>
        <taxon>Pezizomycotina</taxon>
        <taxon>Sordariomycetes</taxon>
        <taxon>Xylariomycetidae</taxon>
        <taxon>Xylariales</taxon>
        <taxon>Diatrypaceae</taxon>
        <taxon>Diatrype</taxon>
    </lineage>
</organism>
<gene>
    <name evidence="7" type="ORF">SLS62_001714</name>
</gene>
<feature type="region of interest" description="Disordered" evidence="5">
    <location>
        <begin position="645"/>
        <end position="728"/>
    </location>
</feature>
<evidence type="ECO:0000259" key="6">
    <source>
        <dbReference type="Pfam" id="PF08167"/>
    </source>
</evidence>
<dbReference type="EMBL" id="JAKJXP020000008">
    <property type="protein sequence ID" value="KAK7756122.1"/>
    <property type="molecule type" value="Genomic_DNA"/>
</dbReference>
<name>A0AAN9YVG4_9PEZI</name>
<feature type="region of interest" description="Disordered" evidence="5">
    <location>
        <begin position="599"/>
        <end position="631"/>
    </location>
</feature>
<evidence type="ECO:0000256" key="1">
    <source>
        <dbReference type="ARBA" id="ARBA00004123"/>
    </source>
</evidence>
<dbReference type="Pfam" id="PF08167">
    <property type="entry name" value="RIX1"/>
    <property type="match status" value="1"/>
</dbReference>
<dbReference type="Proteomes" id="UP001320420">
    <property type="component" value="Unassembled WGS sequence"/>
</dbReference>
<protein>
    <recommendedName>
        <fullName evidence="3">Pre-rRNA-processing protein RIX1</fullName>
    </recommendedName>
</protein>
<dbReference type="PANTHER" id="PTHR34105">
    <property type="entry name" value="PROLINE-, GLUTAMIC ACID- AND LEUCINE-RICH PROTEIN 1"/>
    <property type="match status" value="1"/>
</dbReference>
<feature type="compositionally biased region" description="Acidic residues" evidence="5">
    <location>
        <begin position="717"/>
        <end position="728"/>
    </location>
</feature>
<feature type="region of interest" description="Disordered" evidence="5">
    <location>
        <begin position="231"/>
        <end position="254"/>
    </location>
</feature>
<evidence type="ECO:0000256" key="4">
    <source>
        <dbReference type="ARBA" id="ARBA00023242"/>
    </source>
</evidence>
<comment type="subcellular location">
    <subcellularLocation>
        <location evidence="1">Nucleus</location>
    </subcellularLocation>
</comment>